<dbReference type="EMBL" id="RBVX01000031">
    <property type="protein sequence ID" value="RSL30854.1"/>
    <property type="molecule type" value="Genomic_DNA"/>
</dbReference>
<dbReference type="GO" id="GO:0006352">
    <property type="term" value="P:DNA-templated transcription initiation"/>
    <property type="evidence" value="ECO:0007669"/>
    <property type="project" value="InterPro"/>
</dbReference>
<gene>
    <name evidence="7" type="ORF">D7Z54_23975</name>
</gene>
<comment type="similarity">
    <text evidence="1">Belongs to the SorC transcriptional regulatory family.</text>
</comment>
<dbReference type="Pfam" id="PF04198">
    <property type="entry name" value="Sugar-bind"/>
    <property type="match status" value="1"/>
</dbReference>
<name>A0A3R9P1K8_9BACI</name>
<sequence length="315" mass="35291">MLSWEERRQIVKVANLYYFDGWTQAQIAKKMNVSRPVISKLLHKAKEDGIVEVYIKDENAHTVDLEQKLEKQYGLDQAIVLSTSGFTPEMVKRFLGKVGASYLSKQLDENKKLGLSWGTTLSALIEEYPYERRNNVHIVPLVGGMGRSHVNIHSNSLAFNLAQKMNATCSYLYAPAIVESEELKERLVNSKDVAHVLEQGKNVDVAVVGMGDPFKNSTMEQIGYLQPEDLHSLRKSGVVGDISSRFFDAVGDQVDHPLNHRVIGLDLPDLKRIPQVIGIVESLYKLESIEAALKGGYLNVLITDDRTAQELVEEL</sequence>
<keyword evidence="4" id="KW-0804">Transcription</keyword>
<comment type="caution">
    <text evidence="7">The sequence shown here is derived from an EMBL/GenBank/DDBJ whole genome shotgun (WGS) entry which is preliminary data.</text>
</comment>
<dbReference type="InterPro" id="IPR007630">
    <property type="entry name" value="RNA_pol_sigma70_r4"/>
</dbReference>
<dbReference type="RefSeq" id="WP_125559841.1">
    <property type="nucleotide sequence ID" value="NZ_RBVX01000031.1"/>
</dbReference>
<accession>A0A3R9P1K8</accession>
<evidence type="ECO:0000256" key="1">
    <source>
        <dbReference type="ARBA" id="ARBA00010466"/>
    </source>
</evidence>
<dbReference type="InterPro" id="IPR007324">
    <property type="entry name" value="Sugar-bd_dom_put"/>
</dbReference>
<evidence type="ECO:0000256" key="3">
    <source>
        <dbReference type="ARBA" id="ARBA00023125"/>
    </source>
</evidence>
<dbReference type="InterPro" id="IPR009057">
    <property type="entry name" value="Homeodomain-like_sf"/>
</dbReference>
<reference evidence="7 8" key="1">
    <citation type="submission" date="2018-10" db="EMBL/GenBank/DDBJ databases">
        <title>Draft genome sequence of Bacillus salarius IM0101, isolated from a hypersaline soil in Inner Mongolia, China.</title>
        <authorList>
            <person name="Yamprayoonswat W."/>
            <person name="Boonvisut S."/>
            <person name="Jumpathong W."/>
            <person name="Sittihan S."/>
            <person name="Ruangsuj P."/>
            <person name="Wanthongcharoen S."/>
            <person name="Thongpramul N."/>
            <person name="Pimmason S."/>
            <person name="Yu B."/>
            <person name="Yasawong M."/>
        </authorList>
    </citation>
    <scope>NUCLEOTIDE SEQUENCE [LARGE SCALE GENOMIC DNA]</scope>
    <source>
        <strain evidence="7 8">IM0101</strain>
    </source>
</reference>
<organism evidence="7 8">
    <name type="scientific">Salibacterium salarium</name>
    <dbReference type="NCBI Taxonomy" id="284579"/>
    <lineage>
        <taxon>Bacteria</taxon>
        <taxon>Bacillati</taxon>
        <taxon>Bacillota</taxon>
        <taxon>Bacilli</taxon>
        <taxon>Bacillales</taxon>
        <taxon>Bacillaceae</taxon>
    </lineage>
</organism>
<feature type="domain" description="Sugar-binding" evidence="5">
    <location>
        <begin position="59"/>
        <end position="312"/>
    </location>
</feature>
<protein>
    <submittedName>
        <fullName evidence="7">Sugar-binding transcriptional regulator</fullName>
    </submittedName>
</protein>
<dbReference type="GO" id="GO:0003677">
    <property type="term" value="F:DNA binding"/>
    <property type="evidence" value="ECO:0007669"/>
    <property type="project" value="UniProtKB-KW"/>
</dbReference>
<evidence type="ECO:0000256" key="2">
    <source>
        <dbReference type="ARBA" id="ARBA00023015"/>
    </source>
</evidence>
<dbReference type="Pfam" id="PF04545">
    <property type="entry name" value="Sigma70_r4"/>
    <property type="match status" value="1"/>
</dbReference>
<evidence type="ECO:0000313" key="7">
    <source>
        <dbReference type="EMBL" id="RSL30854.1"/>
    </source>
</evidence>
<evidence type="ECO:0000256" key="4">
    <source>
        <dbReference type="ARBA" id="ARBA00023163"/>
    </source>
</evidence>
<evidence type="ECO:0000259" key="5">
    <source>
        <dbReference type="Pfam" id="PF04198"/>
    </source>
</evidence>
<keyword evidence="2" id="KW-0805">Transcription regulation</keyword>
<dbReference type="OrthoDB" id="58802at2"/>
<dbReference type="InterPro" id="IPR037171">
    <property type="entry name" value="NagB/RpiA_transferase-like"/>
</dbReference>
<dbReference type="Proteomes" id="UP000275076">
    <property type="component" value="Unassembled WGS sequence"/>
</dbReference>
<dbReference type="InterPro" id="IPR051054">
    <property type="entry name" value="SorC_transcr_regulators"/>
</dbReference>
<feature type="domain" description="RNA polymerase sigma-70 region 4" evidence="6">
    <location>
        <begin position="16"/>
        <end position="45"/>
    </location>
</feature>
<dbReference type="GO" id="GO:0003700">
    <property type="term" value="F:DNA-binding transcription factor activity"/>
    <property type="evidence" value="ECO:0007669"/>
    <property type="project" value="InterPro"/>
</dbReference>
<keyword evidence="3" id="KW-0238">DNA-binding</keyword>
<evidence type="ECO:0000259" key="6">
    <source>
        <dbReference type="Pfam" id="PF04545"/>
    </source>
</evidence>
<dbReference type="SUPFAM" id="SSF46689">
    <property type="entry name" value="Homeodomain-like"/>
    <property type="match status" value="1"/>
</dbReference>
<proteinExistence type="inferred from homology"/>
<keyword evidence="8" id="KW-1185">Reference proteome</keyword>
<dbReference type="AlphaFoldDB" id="A0A3R9P1K8"/>
<dbReference type="Gene3D" id="3.40.50.1360">
    <property type="match status" value="1"/>
</dbReference>
<dbReference type="GO" id="GO:0030246">
    <property type="term" value="F:carbohydrate binding"/>
    <property type="evidence" value="ECO:0007669"/>
    <property type="project" value="InterPro"/>
</dbReference>
<dbReference type="PANTHER" id="PTHR34294:SF12">
    <property type="entry name" value="SUGAR-BINDING TRANSCRIPTIONAL REGULATOR"/>
    <property type="match status" value="1"/>
</dbReference>
<dbReference type="SUPFAM" id="SSF100950">
    <property type="entry name" value="NagB/RpiA/CoA transferase-like"/>
    <property type="match status" value="1"/>
</dbReference>
<dbReference type="Gene3D" id="1.10.10.60">
    <property type="entry name" value="Homeodomain-like"/>
    <property type="match status" value="1"/>
</dbReference>
<evidence type="ECO:0000313" key="8">
    <source>
        <dbReference type="Proteomes" id="UP000275076"/>
    </source>
</evidence>
<dbReference type="PANTHER" id="PTHR34294">
    <property type="entry name" value="TRANSCRIPTIONAL REGULATOR-RELATED"/>
    <property type="match status" value="1"/>
</dbReference>